<dbReference type="Gene3D" id="3.40.30.10">
    <property type="entry name" value="Glutaredoxin"/>
    <property type="match status" value="1"/>
</dbReference>
<name>A0ABD5RHL3_9EURY</name>
<reference evidence="2 3" key="1">
    <citation type="journal article" date="2019" name="Int. J. Syst. Evol. Microbiol.">
        <title>The Global Catalogue of Microorganisms (GCM) 10K type strain sequencing project: providing services to taxonomists for standard genome sequencing and annotation.</title>
        <authorList>
            <consortium name="The Broad Institute Genomics Platform"/>
            <consortium name="The Broad Institute Genome Sequencing Center for Infectious Disease"/>
            <person name="Wu L."/>
            <person name="Ma J."/>
        </authorList>
    </citation>
    <scope>NUCLEOTIDE SEQUENCE [LARGE SCALE GENOMIC DNA]</scope>
    <source>
        <strain evidence="2 3">CGMCC 1.12543</strain>
    </source>
</reference>
<dbReference type="Proteomes" id="UP001596099">
    <property type="component" value="Unassembled WGS sequence"/>
</dbReference>
<comment type="caution">
    <text evidence="2">The sequence shown here is derived from an EMBL/GenBank/DDBJ whole genome shotgun (WGS) entry which is preliminary data.</text>
</comment>
<gene>
    <name evidence="2" type="ORF">ACFPYI_00380</name>
</gene>
<protein>
    <submittedName>
        <fullName evidence="2">Redoxin domain-containing protein</fullName>
    </submittedName>
</protein>
<dbReference type="InterPro" id="IPR036249">
    <property type="entry name" value="Thioredoxin-like_sf"/>
</dbReference>
<keyword evidence="3" id="KW-1185">Reference proteome</keyword>
<dbReference type="EMBL" id="JBHSQH010000001">
    <property type="protein sequence ID" value="MFC5969775.1"/>
    <property type="molecule type" value="Genomic_DNA"/>
</dbReference>
<accession>A0ABD5RHL3</accession>
<dbReference type="SUPFAM" id="SSF52833">
    <property type="entry name" value="Thioredoxin-like"/>
    <property type="match status" value="1"/>
</dbReference>
<dbReference type="PROSITE" id="PS51352">
    <property type="entry name" value="THIOREDOXIN_2"/>
    <property type="match status" value="1"/>
</dbReference>
<dbReference type="Pfam" id="PF00578">
    <property type="entry name" value="AhpC-TSA"/>
    <property type="match status" value="1"/>
</dbReference>
<dbReference type="InterPro" id="IPR013766">
    <property type="entry name" value="Thioredoxin_domain"/>
</dbReference>
<feature type="domain" description="Thioredoxin" evidence="1">
    <location>
        <begin position="3"/>
        <end position="168"/>
    </location>
</feature>
<evidence type="ECO:0000313" key="3">
    <source>
        <dbReference type="Proteomes" id="UP001596099"/>
    </source>
</evidence>
<proteinExistence type="predicted"/>
<evidence type="ECO:0000259" key="1">
    <source>
        <dbReference type="PROSITE" id="PS51352"/>
    </source>
</evidence>
<dbReference type="AlphaFoldDB" id="A0ABD5RHL3"/>
<evidence type="ECO:0000313" key="2">
    <source>
        <dbReference type="EMBL" id="MFC5969775.1"/>
    </source>
</evidence>
<sequence length="168" mass="18699">MPPEVGDTAPDFETLLCDGETFRATPFSEVCSATDDEREERPAGAVLVFSAFAFSAIAENWWKQYDRQGWDEFAVPVVGVSRDGPYAQNAFLRYLDSPFRLYADTDAVAGEAYDLLTERHGMDGVTTPMRATFVVGERREVVYRWVADDWISPAPRDEVADAVASLGE</sequence>
<dbReference type="InterPro" id="IPR000866">
    <property type="entry name" value="AhpC/TSA"/>
</dbReference>
<dbReference type="RefSeq" id="WP_247418102.1">
    <property type="nucleotide sequence ID" value="NZ_JALLGW010000001.1"/>
</dbReference>
<organism evidence="2 3">
    <name type="scientific">Halomarina salina</name>
    <dbReference type="NCBI Taxonomy" id="1872699"/>
    <lineage>
        <taxon>Archaea</taxon>
        <taxon>Methanobacteriati</taxon>
        <taxon>Methanobacteriota</taxon>
        <taxon>Stenosarchaea group</taxon>
        <taxon>Halobacteria</taxon>
        <taxon>Halobacteriales</taxon>
        <taxon>Natronomonadaceae</taxon>
        <taxon>Halomarina</taxon>
    </lineage>
</organism>